<dbReference type="EMBL" id="JAHRGL010000080">
    <property type="protein sequence ID" value="MBV2134991.1"/>
    <property type="molecule type" value="Genomic_DNA"/>
</dbReference>
<sequence length="68" mass="7434">MYIVCLCASPSKASCHPGGGWDGRAQACRYAWESRQALSPLLPLAECLQARNSRSPHGLFHALPPWPD</sequence>
<accession>A0ABS6N1R5</accession>
<comment type="caution">
    <text evidence="1">The sequence shown here is derived from an EMBL/GenBank/DDBJ whole genome shotgun (WGS) entry which is preliminary data.</text>
</comment>
<evidence type="ECO:0000313" key="2">
    <source>
        <dbReference type="Proteomes" id="UP000813068"/>
    </source>
</evidence>
<protein>
    <submittedName>
        <fullName evidence="1">Uncharacterized protein</fullName>
    </submittedName>
</protein>
<dbReference type="Proteomes" id="UP000813068">
    <property type="component" value="Unassembled WGS sequence"/>
</dbReference>
<name>A0ABS6N1R5_9GAMM</name>
<dbReference type="RefSeq" id="WP_217683424.1">
    <property type="nucleotide sequence ID" value="NZ_JAHRGL010000080.1"/>
</dbReference>
<reference evidence="1 2" key="1">
    <citation type="submission" date="2021-06" db="EMBL/GenBank/DDBJ databases">
        <title>Differences between aerobic and microaerobic xylene degrading microbial communities.</title>
        <authorList>
            <person name="Banerjee S."/>
            <person name="Tancsics A."/>
        </authorList>
    </citation>
    <scope>NUCLEOTIDE SEQUENCE [LARGE SCALE GENOMIC DNA]</scope>
    <source>
        <strain evidence="1 2">MAP12</strain>
    </source>
</reference>
<keyword evidence="2" id="KW-1185">Reference proteome</keyword>
<organism evidence="1 2">
    <name type="scientific">Geopseudomonas aromaticivorans</name>
    <dbReference type="NCBI Taxonomy" id="2849492"/>
    <lineage>
        <taxon>Bacteria</taxon>
        <taxon>Pseudomonadati</taxon>
        <taxon>Pseudomonadota</taxon>
        <taxon>Gammaproteobacteria</taxon>
        <taxon>Pseudomonadales</taxon>
        <taxon>Pseudomonadaceae</taxon>
        <taxon>Geopseudomonas</taxon>
    </lineage>
</organism>
<proteinExistence type="predicted"/>
<evidence type="ECO:0000313" key="1">
    <source>
        <dbReference type="EMBL" id="MBV2134991.1"/>
    </source>
</evidence>
<gene>
    <name evidence="1" type="ORF">KRX52_19655</name>
</gene>